<name>A0AA37XBA0_9MICO</name>
<dbReference type="NCBIfam" id="TIGR00778">
    <property type="entry name" value="ahpD_dom"/>
    <property type="match status" value="1"/>
</dbReference>
<keyword evidence="3" id="KW-1185">Reference proteome</keyword>
<dbReference type="AlphaFoldDB" id="A0AA37XBA0"/>
<dbReference type="Pfam" id="PF02627">
    <property type="entry name" value="CMD"/>
    <property type="match status" value="1"/>
</dbReference>
<dbReference type="EMBL" id="BSUL01000001">
    <property type="protein sequence ID" value="GMA28381.1"/>
    <property type="molecule type" value="Genomic_DNA"/>
</dbReference>
<protein>
    <submittedName>
        <fullName evidence="2">Alkyl hydroperoxide reductase AhpD</fullName>
    </submittedName>
</protein>
<feature type="domain" description="Carboxymuconolactone decarboxylase-like" evidence="1">
    <location>
        <begin position="22"/>
        <end position="96"/>
    </location>
</feature>
<reference evidence="2 3" key="1">
    <citation type="journal article" date="2014" name="Int. J. Syst. Evol. Microbiol.">
        <title>Complete genome sequence of Corynebacterium casei LMG S-19264T (=DSM 44701T), isolated from a smear-ripened cheese.</title>
        <authorList>
            <consortium name="US DOE Joint Genome Institute (JGI-PGF)"/>
            <person name="Walter F."/>
            <person name="Albersmeier A."/>
            <person name="Kalinowski J."/>
            <person name="Ruckert C."/>
        </authorList>
    </citation>
    <scope>NUCLEOTIDE SEQUENCE [LARGE SCALE GENOMIC DNA]</scope>
    <source>
        <strain evidence="2 3">NBRC 112289</strain>
    </source>
</reference>
<accession>A0AA37XBA0</accession>
<dbReference type="SUPFAM" id="SSF69118">
    <property type="entry name" value="AhpD-like"/>
    <property type="match status" value="1"/>
</dbReference>
<dbReference type="InterPro" id="IPR029032">
    <property type="entry name" value="AhpD-like"/>
</dbReference>
<comment type="caution">
    <text evidence="2">The sequence shown here is derived from an EMBL/GenBank/DDBJ whole genome shotgun (WGS) entry which is preliminary data.</text>
</comment>
<dbReference type="InterPro" id="IPR003779">
    <property type="entry name" value="CMD-like"/>
</dbReference>
<gene>
    <name evidence="2" type="ORF">GCM10025874_16340</name>
</gene>
<evidence type="ECO:0000313" key="2">
    <source>
        <dbReference type="EMBL" id="GMA28381.1"/>
    </source>
</evidence>
<dbReference type="PANTHER" id="PTHR33930">
    <property type="entry name" value="ALKYL HYDROPEROXIDE REDUCTASE AHPD"/>
    <property type="match status" value="1"/>
</dbReference>
<dbReference type="Gene3D" id="1.20.1290.10">
    <property type="entry name" value="AhpD-like"/>
    <property type="match status" value="1"/>
</dbReference>
<dbReference type="Proteomes" id="UP001157160">
    <property type="component" value="Unassembled WGS sequence"/>
</dbReference>
<sequence>MSDYFDREDDKKHVRVYKEQTPDILQAFGAFDKAVFAAEGREIPLKYRELIALAVAETTQCVYCIEAHAKRAADAGATEGELAETAWVATAIRAGGGYTHGRLGFKFSGLRNEDGTPHEH</sequence>
<dbReference type="RefSeq" id="WP_284231732.1">
    <property type="nucleotide sequence ID" value="NZ_BSUL01000001.1"/>
</dbReference>
<proteinExistence type="predicted"/>
<evidence type="ECO:0000259" key="1">
    <source>
        <dbReference type="Pfam" id="PF02627"/>
    </source>
</evidence>
<evidence type="ECO:0000313" key="3">
    <source>
        <dbReference type="Proteomes" id="UP001157160"/>
    </source>
</evidence>
<organism evidence="2 3">
    <name type="scientific">Arenivirga flava</name>
    <dbReference type="NCBI Taxonomy" id="1930060"/>
    <lineage>
        <taxon>Bacteria</taxon>
        <taxon>Bacillati</taxon>
        <taxon>Actinomycetota</taxon>
        <taxon>Actinomycetes</taxon>
        <taxon>Micrococcales</taxon>
        <taxon>Microbacteriaceae</taxon>
        <taxon>Arenivirga</taxon>
    </lineage>
</organism>
<dbReference type="InterPro" id="IPR004675">
    <property type="entry name" value="AhpD_core"/>
</dbReference>
<dbReference type="PANTHER" id="PTHR33930:SF2">
    <property type="entry name" value="BLR3452 PROTEIN"/>
    <property type="match status" value="1"/>
</dbReference>
<dbReference type="GO" id="GO:0051920">
    <property type="term" value="F:peroxiredoxin activity"/>
    <property type="evidence" value="ECO:0007669"/>
    <property type="project" value="InterPro"/>
</dbReference>